<comment type="caution">
    <text evidence="3">The sequence shown here is derived from an EMBL/GenBank/DDBJ whole genome shotgun (WGS) entry which is preliminary data.</text>
</comment>
<protein>
    <recommendedName>
        <fullName evidence="2">BSD domain-containing protein</fullName>
    </recommendedName>
</protein>
<dbReference type="InterPro" id="IPR035925">
    <property type="entry name" value="BSD_dom_sf"/>
</dbReference>
<gene>
    <name evidence="3" type="ORF">FOZ62_004522</name>
</gene>
<feature type="region of interest" description="Disordered" evidence="1">
    <location>
        <begin position="54"/>
        <end position="76"/>
    </location>
</feature>
<evidence type="ECO:0000313" key="4">
    <source>
        <dbReference type="Proteomes" id="UP000574390"/>
    </source>
</evidence>
<dbReference type="AlphaFoldDB" id="A0A7J6QAT6"/>
<dbReference type="Gene3D" id="1.10.3970.10">
    <property type="entry name" value="BSD domain"/>
    <property type="match status" value="1"/>
</dbReference>
<dbReference type="EMBL" id="JABANM010030965">
    <property type="protein sequence ID" value="KAF4705368.1"/>
    <property type="molecule type" value="Genomic_DNA"/>
</dbReference>
<feature type="region of interest" description="Disordered" evidence="1">
    <location>
        <begin position="16"/>
        <end position="38"/>
    </location>
</feature>
<feature type="non-terminal residue" evidence="3">
    <location>
        <position position="1"/>
    </location>
</feature>
<dbReference type="InterPro" id="IPR005607">
    <property type="entry name" value="BSD_dom"/>
</dbReference>
<organism evidence="3 4">
    <name type="scientific">Perkinsus olseni</name>
    <name type="common">Perkinsus atlanticus</name>
    <dbReference type="NCBI Taxonomy" id="32597"/>
    <lineage>
        <taxon>Eukaryota</taxon>
        <taxon>Sar</taxon>
        <taxon>Alveolata</taxon>
        <taxon>Perkinsozoa</taxon>
        <taxon>Perkinsea</taxon>
        <taxon>Perkinsida</taxon>
        <taxon>Perkinsidae</taxon>
        <taxon>Perkinsus</taxon>
    </lineage>
</organism>
<feature type="compositionally biased region" description="Polar residues" evidence="1">
    <location>
        <begin position="65"/>
        <end position="76"/>
    </location>
</feature>
<feature type="compositionally biased region" description="Basic and acidic residues" evidence="1">
    <location>
        <begin position="202"/>
        <end position="219"/>
    </location>
</feature>
<reference evidence="3 4" key="1">
    <citation type="submission" date="2020-04" db="EMBL/GenBank/DDBJ databases">
        <title>Perkinsus olseni comparative genomics.</title>
        <authorList>
            <person name="Bogema D.R."/>
        </authorList>
    </citation>
    <scope>NUCLEOTIDE SEQUENCE [LARGE SCALE GENOMIC DNA]</scope>
    <source>
        <strain evidence="3">ATCC PRA-205</strain>
    </source>
</reference>
<proteinExistence type="predicted"/>
<feature type="compositionally biased region" description="Basic and acidic residues" evidence="1">
    <location>
        <begin position="22"/>
        <end position="33"/>
    </location>
</feature>
<dbReference type="Proteomes" id="UP000574390">
    <property type="component" value="Unassembled WGS sequence"/>
</dbReference>
<sequence length="219" mass="24963">SFSLIPMKTLKKLVQGRHKSMSSREKKALRDNTDGCDPGGYPWRDLALLAVNTRTESERGPVDSTGPNLSSSSRSRDVNITTRIDFGEAERRIRQLTESQDPAVQAHQAFMQKCPAIPEDMKDDSLVKAAGNVPTEIAVEMIRQVPSVNRVRYRLVPSRIKEDDFWQRYFYAILLIYREETSWDDWTEVDLNGVGGDLNPGPRRDDVNEKERPPMDLLD</sequence>
<dbReference type="Pfam" id="PF03909">
    <property type="entry name" value="BSD"/>
    <property type="match status" value="1"/>
</dbReference>
<dbReference type="PROSITE" id="PS50858">
    <property type="entry name" value="BSD"/>
    <property type="match status" value="1"/>
</dbReference>
<dbReference type="SMART" id="SM00751">
    <property type="entry name" value="BSD"/>
    <property type="match status" value="1"/>
</dbReference>
<evidence type="ECO:0000313" key="3">
    <source>
        <dbReference type="EMBL" id="KAF4705368.1"/>
    </source>
</evidence>
<evidence type="ECO:0000256" key="1">
    <source>
        <dbReference type="SAM" id="MobiDB-lite"/>
    </source>
</evidence>
<evidence type="ECO:0000259" key="2">
    <source>
        <dbReference type="PROSITE" id="PS50858"/>
    </source>
</evidence>
<dbReference type="SUPFAM" id="SSF140383">
    <property type="entry name" value="BSD domain-like"/>
    <property type="match status" value="1"/>
</dbReference>
<accession>A0A7J6QAT6</accession>
<feature type="domain" description="BSD" evidence="2">
    <location>
        <begin position="136"/>
        <end position="177"/>
    </location>
</feature>
<name>A0A7J6QAT6_PEROL</name>
<feature type="region of interest" description="Disordered" evidence="1">
    <location>
        <begin position="191"/>
        <end position="219"/>
    </location>
</feature>